<evidence type="ECO:0000313" key="1">
    <source>
        <dbReference type="EMBL" id="RUR79693.1"/>
    </source>
</evidence>
<keyword evidence="2" id="KW-1185">Reference proteome</keyword>
<dbReference type="Proteomes" id="UP000268857">
    <property type="component" value="Unassembled WGS sequence"/>
</dbReference>
<reference evidence="1 2" key="1">
    <citation type="journal article" date="2019" name="Genome Biol. Evol.">
        <title>Day and night: Metabolic profiles and evolutionary relationships of six axenic non-marine cyanobacteria.</title>
        <authorList>
            <person name="Will S.E."/>
            <person name="Henke P."/>
            <person name="Boedeker C."/>
            <person name="Huang S."/>
            <person name="Brinkmann H."/>
            <person name="Rohde M."/>
            <person name="Jarek M."/>
            <person name="Friedl T."/>
            <person name="Seufert S."/>
            <person name="Schumacher M."/>
            <person name="Overmann J."/>
            <person name="Neumann-Schaal M."/>
            <person name="Petersen J."/>
        </authorList>
    </citation>
    <scope>NUCLEOTIDE SEQUENCE [LARGE SCALE GENOMIC DNA]</scope>
    <source>
        <strain evidence="1 2">PCC 6912</strain>
    </source>
</reference>
<comment type="caution">
    <text evidence="1">The sequence shown here is derived from an EMBL/GenBank/DDBJ whole genome shotgun (WGS) entry which is preliminary data.</text>
</comment>
<organism evidence="1 2">
    <name type="scientific">Chlorogloeopsis fritschii PCC 6912</name>
    <dbReference type="NCBI Taxonomy" id="211165"/>
    <lineage>
        <taxon>Bacteria</taxon>
        <taxon>Bacillati</taxon>
        <taxon>Cyanobacteriota</taxon>
        <taxon>Cyanophyceae</taxon>
        <taxon>Nostocales</taxon>
        <taxon>Chlorogloeopsidaceae</taxon>
        <taxon>Chlorogloeopsis</taxon>
    </lineage>
</organism>
<protein>
    <submittedName>
        <fullName evidence="1">Uncharacterized protein</fullName>
    </submittedName>
</protein>
<sequence length="80" mass="8910">MRVIQILKKFLGKFSDSKSKSGLIRFFLDKDKIKLDMGTHLYPATVYPANIAVVSANQYFTYADADCLFCPGSVVISEIA</sequence>
<dbReference type="EMBL" id="RSCJ01000012">
    <property type="protein sequence ID" value="RUR79693.1"/>
    <property type="molecule type" value="Genomic_DNA"/>
</dbReference>
<dbReference type="AlphaFoldDB" id="A0A3S1A474"/>
<gene>
    <name evidence="1" type="ORF">PCC6912_32290</name>
</gene>
<evidence type="ECO:0000313" key="2">
    <source>
        <dbReference type="Proteomes" id="UP000268857"/>
    </source>
</evidence>
<proteinExistence type="predicted"/>
<name>A0A3S1A474_CHLFR</name>
<accession>A0A3S1A474</accession>
<dbReference type="STRING" id="211165.GCA_000317285_01543"/>